<dbReference type="AlphaFoldDB" id="V9DUG7"/>
<organism evidence="2 3">
    <name type="scientific">Phytophthora nicotianae P1569</name>
    <dbReference type="NCBI Taxonomy" id="1317065"/>
    <lineage>
        <taxon>Eukaryota</taxon>
        <taxon>Sar</taxon>
        <taxon>Stramenopiles</taxon>
        <taxon>Oomycota</taxon>
        <taxon>Peronosporomycetes</taxon>
        <taxon>Peronosporales</taxon>
        <taxon>Peronosporaceae</taxon>
        <taxon>Phytophthora</taxon>
    </lineage>
</organism>
<dbReference type="PROSITE" id="PS50013">
    <property type="entry name" value="CHROMO_2"/>
    <property type="match status" value="1"/>
</dbReference>
<name>V9DUG7_PHYNI</name>
<gene>
    <name evidence="2" type="ORF">F443_22923</name>
</gene>
<evidence type="ECO:0000313" key="2">
    <source>
        <dbReference type="EMBL" id="ETI29958.1"/>
    </source>
</evidence>
<sequence length="67" mass="7854">MQSYEVKVKWFGLEPIEDSWEPIKTMSEDVPQLLLEYATSSTDNLFLRAVMSANDIKKRQRSKCNRT</sequence>
<reference evidence="2 3" key="1">
    <citation type="submission" date="2013-11" db="EMBL/GenBank/DDBJ databases">
        <title>The Genome Sequence of Phytophthora parasitica P1569.</title>
        <authorList>
            <consortium name="The Broad Institute Genomics Platform"/>
            <person name="Russ C."/>
            <person name="Tyler B."/>
            <person name="Panabieres F."/>
            <person name="Shan W."/>
            <person name="Tripathy S."/>
            <person name="Grunwald N."/>
            <person name="Machado M."/>
            <person name="Johnson C.S."/>
            <person name="Arredondo F."/>
            <person name="Hong C."/>
            <person name="Coffey M."/>
            <person name="Young S.K."/>
            <person name="Zeng Q."/>
            <person name="Gargeya S."/>
            <person name="Fitzgerald M."/>
            <person name="Abouelleil A."/>
            <person name="Alvarado L."/>
            <person name="Chapman S.B."/>
            <person name="Gainer-Dewar J."/>
            <person name="Goldberg J."/>
            <person name="Griggs A."/>
            <person name="Gujja S."/>
            <person name="Hansen M."/>
            <person name="Howarth C."/>
            <person name="Imamovic A."/>
            <person name="Ireland A."/>
            <person name="Larimer J."/>
            <person name="McCowan C."/>
            <person name="Murphy C."/>
            <person name="Pearson M."/>
            <person name="Poon T.W."/>
            <person name="Priest M."/>
            <person name="Roberts A."/>
            <person name="Saif S."/>
            <person name="Shea T."/>
            <person name="Sykes S."/>
            <person name="Wortman J."/>
            <person name="Nusbaum C."/>
            <person name="Birren B."/>
        </authorList>
    </citation>
    <scope>NUCLEOTIDE SEQUENCE [LARGE SCALE GENOMIC DNA]</scope>
    <source>
        <strain evidence="2 3">P1569</strain>
    </source>
</reference>
<dbReference type="OrthoDB" id="124252at2759"/>
<accession>V9DUG7</accession>
<dbReference type="InterPro" id="IPR000953">
    <property type="entry name" value="Chromo/chromo_shadow_dom"/>
</dbReference>
<dbReference type="Proteomes" id="UP000018721">
    <property type="component" value="Unassembled WGS sequence"/>
</dbReference>
<comment type="caution">
    <text evidence="2">The sequence shown here is derived from an EMBL/GenBank/DDBJ whole genome shotgun (WGS) entry which is preliminary data.</text>
</comment>
<dbReference type="SUPFAM" id="SSF54160">
    <property type="entry name" value="Chromo domain-like"/>
    <property type="match status" value="1"/>
</dbReference>
<evidence type="ECO:0000313" key="3">
    <source>
        <dbReference type="Proteomes" id="UP000018721"/>
    </source>
</evidence>
<feature type="domain" description="Chromo" evidence="1">
    <location>
        <begin position="1"/>
        <end position="37"/>
    </location>
</feature>
<proteinExistence type="predicted"/>
<keyword evidence="3" id="KW-1185">Reference proteome</keyword>
<protein>
    <recommendedName>
        <fullName evidence="1">Chromo domain-containing protein</fullName>
    </recommendedName>
</protein>
<evidence type="ECO:0000259" key="1">
    <source>
        <dbReference type="PROSITE" id="PS50013"/>
    </source>
</evidence>
<dbReference type="HOGENOM" id="CLU_2890689_0_0_1"/>
<dbReference type="EMBL" id="ANIZ01004643">
    <property type="protein sequence ID" value="ETI29958.1"/>
    <property type="molecule type" value="Genomic_DNA"/>
</dbReference>
<dbReference type="Gene3D" id="2.40.50.40">
    <property type="match status" value="1"/>
</dbReference>
<dbReference type="Pfam" id="PF00385">
    <property type="entry name" value="Chromo"/>
    <property type="match status" value="1"/>
</dbReference>
<dbReference type="InterPro" id="IPR016197">
    <property type="entry name" value="Chromo-like_dom_sf"/>
</dbReference>
<dbReference type="InterPro" id="IPR023780">
    <property type="entry name" value="Chromo_domain"/>
</dbReference>